<comment type="caution">
    <text evidence="1">The sequence shown here is derived from an EMBL/GenBank/DDBJ whole genome shotgun (WGS) entry which is preliminary data.</text>
</comment>
<dbReference type="Proteomes" id="UP000599024">
    <property type="component" value="Unassembled WGS sequence"/>
</dbReference>
<organism evidence="1 2">
    <name type="scientific">Candidatus Desulfatifera sulfidica</name>
    <dbReference type="NCBI Taxonomy" id="2841691"/>
    <lineage>
        <taxon>Bacteria</taxon>
        <taxon>Pseudomonadati</taxon>
        <taxon>Thermodesulfobacteriota</taxon>
        <taxon>Desulfobulbia</taxon>
        <taxon>Desulfobulbales</taxon>
        <taxon>Desulfobulbaceae</taxon>
        <taxon>Candidatus Desulfatifera</taxon>
    </lineage>
</organism>
<proteinExistence type="predicted"/>
<sequence>MNILTTLYFPQTQLPVHHRLPLSLLFDQLHLLQPVEKAPDHAPVPDDDHFMESDFCQVHTPAPLGTDRDRFLHLVQDIRERKDDYTSQLSALTLAALSGKEQTQERSHNDILGALRQSHTRTPDSDETLWQARLVLKIGEILDTEEDELNLEIASLSEQKDRLFKELKGENSSPESSDDDDDLFTGILEQQEQISRPSGATLRNRFRAWQKLYQAEVIPDLPTIWTTRCQESAELILDAYENRSGRTALPLLQLELPARLPGHDTTERIAAFHNETANLHQTLRRKLHELTHREELILAEADVLLPEAREYQEQWRTALDTHFPGARYGRLSLTVHLLANISLEHLLRDDGQTPSGHGLLAVIS</sequence>
<reference evidence="1 2" key="1">
    <citation type="submission" date="2020-08" db="EMBL/GenBank/DDBJ databases">
        <title>Bridging the membrane lipid divide: bacteria of the FCB group superphylum have the potential to synthesize archaeal ether lipids.</title>
        <authorList>
            <person name="Villanueva L."/>
            <person name="Von Meijenfeldt F.A.B."/>
            <person name="Westbye A.B."/>
            <person name="Yadav S."/>
            <person name="Hopmans E.C."/>
            <person name="Dutilh B.E."/>
            <person name="Sinninghe Damste J.S."/>
        </authorList>
    </citation>
    <scope>NUCLEOTIDE SEQUENCE [LARGE SCALE GENOMIC DNA]</scope>
    <source>
        <strain evidence="1">NIOZ-UU81</strain>
    </source>
</reference>
<protein>
    <submittedName>
        <fullName evidence="1">Uncharacterized protein</fullName>
    </submittedName>
</protein>
<gene>
    <name evidence="1" type="ORF">H8E79_00160</name>
</gene>
<accession>A0A8J6N6K9</accession>
<evidence type="ECO:0000313" key="2">
    <source>
        <dbReference type="Proteomes" id="UP000599024"/>
    </source>
</evidence>
<dbReference type="EMBL" id="JACNLK010000004">
    <property type="protein sequence ID" value="MBC8207572.1"/>
    <property type="molecule type" value="Genomic_DNA"/>
</dbReference>
<evidence type="ECO:0000313" key="1">
    <source>
        <dbReference type="EMBL" id="MBC8207572.1"/>
    </source>
</evidence>
<dbReference type="AlphaFoldDB" id="A0A8J6N6K9"/>
<name>A0A8J6N6K9_9BACT</name>